<keyword evidence="3" id="KW-1185">Reference proteome</keyword>
<protein>
    <submittedName>
        <fullName evidence="2">Uncharacterized protein</fullName>
    </submittedName>
</protein>
<dbReference type="RefSeq" id="WP_120680530.1">
    <property type="nucleotide sequence ID" value="NZ_RBAL01000009.1"/>
</dbReference>
<feature type="compositionally biased region" description="Basic and acidic residues" evidence="1">
    <location>
        <begin position="47"/>
        <end position="64"/>
    </location>
</feature>
<dbReference type="Proteomes" id="UP000272474">
    <property type="component" value="Unassembled WGS sequence"/>
</dbReference>
<evidence type="ECO:0000256" key="1">
    <source>
        <dbReference type="SAM" id="MobiDB-lite"/>
    </source>
</evidence>
<dbReference type="EMBL" id="RBAL01000009">
    <property type="protein sequence ID" value="RKN40761.1"/>
    <property type="molecule type" value="Genomic_DNA"/>
</dbReference>
<comment type="caution">
    <text evidence="2">The sequence shown here is derived from an EMBL/GenBank/DDBJ whole genome shotgun (WGS) entry which is preliminary data.</text>
</comment>
<name>A0A3A9YXH7_9ACTN</name>
<sequence length="64" mass="6554">MGAYLPLIVTAVLLAGVGAALVYAGSTRAGRVLTGAADLGPVPPPVERPDWHAELTERAEGSDR</sequence>
<accession>A0A3A9YXH7</accession>
<organism evidence="2 3">
    <name type="scientific">Streptomyces hoynatensis</name>
    <dbReference type="NCBI Taxonomy" id="1141874"/>
    <lineage>
        <taxon>Bacteria</taxon>
        <taxon>Bacillati</taxon>
        <taxon>Actinomycetota</taxon>
        <taxon>Actinomycetes</taxon>
        <taxon>Kitasatosporales</taxon>
        <taxon>Streptomycetaceae</taxon>
        <taxon>Streptomyces</taxon>
    </lineage>
</organism>
<evidence type="ECO:0000313" key="3">
    <source>
        <dbReference type="Proteomes" id="UP000272474"/>
    </source>
</evidence>
<dbReference type="AlphaFoldDB" id="A0A3A9YXH7"/>
<reference evidence="2 3" key="1">
    <citation type="journal article" date="2014" name="Int. J. Syst. Evol. Microbiol.">
        <title>Streptomyces hoynatensis sp. nov., isolated from deep marine sediment.</title>
        <authorList>
            <person name="Veyisoglu A."/>
            <person name="Sahin N."/>
        </authorList>
    </citation>
    <scope>NUCLEOTIDE SEQUENCE [LARGE SCALE GENOMIC DNA]</scope>
    <source>
        <strain evidence="2 3">KCTC 29097</strain>
    </source>
</reference>
<feature type="region of interest" description="Disordered" evidence="1">
    <location>
        <begin position="36"/>
        <end position="64"/>
    </location>
</feature>
<evidence type="ECO:0000313" key="2">
    <source>
        <dbReference type="EMBL" id="RKN40761.1"/>
    </source>
</evidence>
<gene>
    <name evidence="2" type="ORF">D7294_16855</name>
</gene>
<proteinExistence type="predicted"/>